<dbReference type="SUPFAM" id="SSF50494">
    <property type="entry name" value="Trypsin-like serine proteases"/>
    <property type="match status" value="1"/>
</dbReference>
<evidence type="ECO:0000256" key="1">
    <source>
        <dbReference type="ARBA" id="ARBA00023157"/>
    </source>
</evidence>
<evidence type="ECO:0000256" key="2">
    <source>
        <dbReference type="SAM" id="MobiDB-lite"/>
    </source>
</evidence>
<reference evidence="5 6" key="1">
    <citation type="journal article" date="2019" name="Sci. Rep.">
        <title>Orb-weaving spider Araneus ventricosus genome elucidates the spidroin gene catalogue.</title>
        <authorList>
            <person name="Kono N."/>
            <person name="Nakamura H."/>
            <person name="Ohtoshi R."/>
            <person name="Moran D.A.P."/>
            <person name="Shinohara A."/>
            <person name="Yoshida Y."/>
            <person name="Fujiwara M."/>
            <person name="Mori M."/>
            <person name="Tomita M."/>
            <person name="Arakawa K."/>
        </authorList>
    </citation>
    <scope>NUCLEOTIDE SEQUENCE [LARGE SCALE GENOMIC DNA]</scope>
</reference>
<evidence type="ECO:0000256" key="3">
    <source>
        <dbReference type="SAM" id="SignalP"/>
    </source>
</evidence>
<dbReference type="PANTHER" id="PTHR24252:SF7">
    <property type="entry name" value="HYALIN"/>
    <property type="match status" value="1"/>
</dbReference>
<feature type="domain" description="Peptidase S1" evidence="4">
    <location>
        <begin position="181"/>
        <end position="348"/>
    </location>
</feature>
<dbReference type="InterPro" id="IPR001254">
    <property type="entry name" value="Trypsin_dom"/>
</dbReference>
<dbReference type="SMART" id="SM00020">
    <property type="entry name" value="Tryp_SPc"/>
    <property type="match status" value="1"/>
</dbReference>
<dbReference type="CDD" id="cd00190">
    <property type="entry name" value="Tryp_SPc"/>
    <property type="match status" value="1"/>
</dbReference>
<dbReference type="AlphaFoldDB" id="A0A4Y2FDH1"/>
<keyword evidence="1" id="KW-1015">Disulfide bond</keyword>
<dbReference type="InterPro" id="IPR009003">
    <property type="entry name" value="Peptidase_S1_PA"/>
</dbReference>
<accession>A0A4Y2FDH1</accession>
<dbReference type="FunFam" id="2.40.10.10:FF:000068">
    <property type="entry name" value="transmembrane protease serine 2"/>
    <property type="match status" value="1"/>
</dbReference>
<dbReference type="Gene3D" id="2.40.10.10">
    <property type="entry name" value="Trypsin-like serine proteases"/>
    <property type="match status" value="1"/>
</dbReference>
<evidence type="ECO:0000259" key="4">
    <source>
        <dbReference type="PROSITE" id="PS50240"/>
    </source>
</evidence>
<dbReference type="InterPro" id="IPR043504">
    <property type="entry name" value="Peptidase_S1_PA_chymotrypsin"/>
</dbReference>
<proteinExistence type="predicted"/>
<dbReference type="PANTHER" id="PTHR24252">
    <property type="entry name" value="ACROSIN-RELATED"/>
    <property type="match status" value="1"/>
</dbReference>
<sequence length="348" mass="39955">MVLLRKCCFFWVFILFILTIAESATDDSDDYDEEDLTRTYRFPSAPRERPCQYRRQEGVCKRRSECRRPTRQTCRYGINPIVCCMDRPEITTTTTTTRRPIAPRPTRTRPPVVKPDEIQDIDLTFPNCGKRAPKTSQDNRRNGAREDQPSSRRRSAFSRRGKRELNSHSRLRRRDIIKPIIVGGRDAQSNSWPWMVAVYKTSVVGGPKRFLCGASLVSRQYVVTAAHCFDAENGNIDPKKFSIVVGSHTTKDGTEYFVENVRLHPGYRPRQYYNDLCLLKVDGLVKLTEKVYPVCLPSDGLRDKIIPGLDVVTVTGWGDTTFGKFAFIFFQYKELTLPFKVIEGFDTG</sequence>
<feature type="chain" id="PRO_5021328144" evidence="3">
    <location>
        <begin position="24"/>
        <end position="348"/>
    </location>
</feature>
<name>A0A4Y2FDH1_ARAVE</name>
<keyword evidence="3" id="KW-0732">Signal</keyword>
<dbReference type="Pfam" id="PF00089">
    <property type="entry name" value="Trypsin"/>
    <property type="match status" value="1"/>
</dbReference>
<feature type="region of interest" description="Disordered" evidence="2">
    <location>
        <begin position="94"/>
        <end position="169"/>
    </location>
</feature>
<feature type="compositionally biased region" description="Basic and acidic residues" evidence="2">
    <location>
        <begin position="137"/>
        <end position="150"/>
    </location>
</feature>
<evidence type="ECO:0000313" key="5">
    <source>
        <dbReference type="EMBL" id="GBM39261.1"/>
    </source>
</evidence>
<dbReference type="OrthoDB" id="6436782at2759"/>
<feature type="signal peptide" evidence="3">
    <location>
        <begin position="1"/>
        <end position="23"/>
    </location>
</feature>
<evidence type="ECO:0000313" key="6">
    <source>
        <dbReference type="Proteomes" id="UP000499080"/>
    </source>
</evidence>
<dbReference type="PROSITE" id="PS50240">
    <property type="entry name" value="TRYPSIN_DOM"/>
    <property type="match status" value="1"/>
</dbReference>
<dbReference type="Proteomes" id="UP000499080">
    <property type="component" value="Unassembled WGS sequence"/>
</dbReference>
<dbReference type="GO" id="GO:0006508">
    <property type="term" value="P:proteolysis"/>
    <property type="evidence" value="ECO:0007669"/>
    <property type="project" value="InterPro"/>
</dbReference>
<dbReference type="PROSITE" id="PS00134">
    <property type="entry name" value="TRYPSIN_HIS"/>
    <property type="match status" value="1"/>
</dbReference>
<dbReference type="InterPro" id="IPR018114">
    <property type="entry name" value="TRYPSIN_HIS"/>
</dbReference>
<gene>
    <name evidence="5" type="primary">CFB_15</name>
    <name evidence="5" type="ORF">AVEN_140312_1</name>
</gene>
<protein>
    <submittedName>
        <fullName evidence="5">Clotting factor B</fullName>
    </submittedName>
</protein>
<comment type="caution">
    <text evidence="5">The sequence shown here is derived from an EMBL/GenBank/DDBJ whole genome shotgun (WGS) entry which is preliminary data.</text>
</comment>
<dbReference type="GO" id="GO:0004252">
    <property type="term" value="F:serine-type endopeptidase activity"/>
    <property type="evidence" value="ECO:0007669"/>
    <property type="project" value="InterPro"/>
</dbReference>
<keyword evidence="6" id="KW-1185">Reference proteome</keyword>
<feature type="compositionally biased region" description="Basic residues" evidence="2">
    <location>
        <begin position="151"/>
        <end position="162"/>
    </location>
</feature>
<dbReference type="EMBL" id="BGPR01000891">
    <property type="protein sequence ID" value="GBM39261.1"/>
    <property type="molecule type" value="Genomic_DNA"/>
</dbReference>
<organism evidence="5 6">
    <name type="scientific">Araneus ventricosus</name>
    <name type="common">Orbweaver spider</name>
    <name type="synonym">Epeira ventricosa</name>
    <dbReference type="NCBI Taxonomy" id="182803"/>
    <lineage>
        <taxon>Eukaryota</taxon>
        <taxon>Metazoa</taxon>
        <taxon>Ecdysozoa</taxon>
        <taxon>Arthropoda</taxon>
        <taxon>Chelicerata</taxon>
        <taxon>Arachnida</taxon>
        <taxon>Araneae</taxon>
        <taxon>Araneomorphae</taxon>
        <taxon>Entelegynae</taxon>
        <taxon>Araneoidea</taxon>
        <taxon>Araneidae</taxon>
        <taxon>Araneus</taxon>
    </lineage>
</organism>